<comment type="caution">
    <text evidence="2">The sequence shown here is derived from an EMBL/GenBank/DDBJ whole genome shotgun (WGS) entry which is preliminary data.</text>
</comment>
<keyword evidence="3" id="KW-1185">Reference proteome</keyword>
<evidence type="ECO:0000313" key="2">
    <source>
        <dbReference type="EMBL" id="KGO32514.1"/>
    </source>
</evidence>
<organism evidence="2 3">
    <name type="scientific">Oenococcus alcoholitolerans</name>
    <dbReference type="NCBI Taxonomy" id="931074"/>
    <lineage>
        <taxon>Bacteria</taxon>
        <taxon>Bacillati</taxon>
        <taxon>Bacillota</taxon>
        <taxon>Bacilli</taxon>
        <taxon>Lactobacillales</taxon>
        <taxon>Lactobacillaceae</taxon>
        <taxon>Oenococcus</taxon>
    </lineage>
</organism>
<evidence type="ECO:0000256" key="1">
    <source>
        <dbReference type="SAM" id="Phobius"/>
    </source>
</evidence>
<feature type="transmembrane region" description="Helical" evidence="1">
    <location>
        <begin position="151"/>
        <end position="171"/>
    </location>
</feature>
<dbReference type="EMBL" id="AXCV01000010">
    <property type="protein sequence ID" value="KGO32514.1"/>
    <property type="molecule type" value="Genomic_DNA"/>
</dbReference>
<proteinExistence type="predicted"/>
<feature type="transmembrane region" description="Helical" evidence="1">
    <location>
        <begin position="126"/>
        <end position="144"/>
    </location>
</feature>
<sequence>MILPALAAFVISKIIDRTSSRLISICGEKFFIVIASLGIITHELSHIMMAIIFGHKIDSFQLIQLPKEGQLGYVKHSSDPRNIWQAFGNLLIGFAPMIGNGFAIYFLTKWLNPRILNGVFVWQWRLVFWLILTFSLSLGLNLSFADFQNSLHGSIPALAILMIAGVLTSLWKINLQVFFLNIIHQEIVIVLIGILLAVISYLTSKILSIF</sequence>
<accession>A0ABR4XSP5</accession>
<keyword evidence="1" id="KW-0472">Membrane</keyword>
<dbReference type="Proteomes" id="UP000030023">
    <property type="component" value="Unassembled WGS sequence"/>
</dbReference>
<name>A0ABR4XSP5_9LACO</name>
<reference evidence="2 3" key="1">
    <citation type="journal article" date="2014" name="Antonie Van Leeuwenhoek">
        <title>Oenococcus alcoholitolerans sp. nov., a lactic acid bacteria isolated from cachaca and ethanol fermentation processes.</title>
        <authorList>
            <person name="Badotti F."/>
            <person name="Moreira A.P."/>
            <person name="Tonon L.A."/>
            <person name="de Lucena B.T."/>
            <person name="Gomes Fde C."/>
            <person name="Kruger R."/>
            <person name="Thompson C.C."/>
            <person name="de Morais M.A.Jr."/>
            <person name="Rosa C.A."/>
            <person name="Thompson F.L."/>
        </authorList>
    </citation>
    <scope>NUCLEOTIDE SEQUENCE [LARGE SCALE GENOMIC DNA]</scope>
    <source>
        <strain evidence="2 3">UFRJ-M7.2.18</strain>
    </source>
</reference>
<feature type="transmembrane region" description="Helical" evidence="1">
    <location>
        <begin position="177"/>
        <end position="202"/>
    </location>
</feature>
<protein>
    <submittedName>
        <fullName evidence="2">Membrane protein</fullName>
    </submittedName>
</protein>
<feature type="transmembrane region" description="Helical" evidence="1">
    <location>
        <begin position="30"/>
        <end position="53"/>
    </location>
</feature>
<gene>
    <name evidence="2" type="ORF">Q757_00585</name>
</gene>
<keyword evidence="1" id="KW-1133">Transmembrane helix</keyword>
<keyword evidence="1" id="KW-0812">Transmembrane</keyword>
<feature type="transmembrane region" description="Helical" evidence="1">
    <location>
        <begin position="86"/>
        <end position="106"/>
    </location>
</feature>
<evidence type="ECO:0000313" key="3">
    <source>
        <dbReference type="Proteomes" id="UP000030023"/>
    </source>
</evidence>